<keyword evidence="9" id="KW-1185">Reference proteome</keyword>
<reference evidence="8" key="1">
    <citation type="journal article" date="2015" name="ISME J.">
        <title>Draft Genome Sequence of Streptomyces incarnatus NRRL8089, which Produces the Nucleoside Antibiotic Sinefungin.</title>
        <authorList>
            <person name="Oshima K."/>
            <person name="Hattori M."/>
            <person name="Shimizu H."/>
            <person name="Fukuda K."/>
            <person name="Nemoto M."/>
            <person name="Inagaki K."/>
            <person name="Tamura T."/>
        </authorList>
    </citation>
    <scope>NUCLEOTIDE SEQUENCE</scope>
    <source>
        <strain evidence="8">FACHB-1277</strain>
    </source>
</reference>
<proteinExistence type="predicted"/>
<feature type="transmembrane region" description="Helical" evidence="7">
    <location>
        <begin position="265"/>
        <end position="285"/>
    </location>
</feature>
<dbReference type="InterPro" id="IPR001851">
    <property type="entry name" value="ABC_transp_permease"/>
</dbReference>
<gene>
    <name evidence="8" type="primary">urtC</name>
    <name evidence="8" type="ORF">H6F44_00370</name>
</gene>
<feature type="transmembrane region" description="Helical" evidence="7">
    <location>
        <begin position="341"/>
        <end position="364"/>
    </location>
</feature>
<dbReference type="AlphaFoldDB" id="A0A926UPC0"/>
<keyword evidence="4 7" id="KW-1133">Transmembrane helix</keyword>
<dbReference type="PANTHER" id="PTHR30482:SF4">
    <property type="entry name" value="SLR1201 PROTEIN"/>
    <property type="match status" value="1"/>
</dbReference>
<dbReference type="EMBL" id="JACJPY010000001">
    <property type="protein sequence ID" value="MBD2148589.1"/>
    <property type="molecule type" value="Genomic_DNA"/>
</dbReference>
<evidence type="ECO:0000256" key="1">
    <source>
        <dbReference type="ARBA" id="ARBA00004651"/>
    </source>
</evidence>
<keyword evidence="2" id="KW-1003">Cell membrane</keyword>
<accession>A0A926UPC0</accession>
<dbReference type="CDD" id="cd06581">
    <property type="entry name" value="TM_PBP1_LivM_like"/>
    <property type="match status" value="1"/>
</dbReference>
<evidence type="ECO:0000256" key="5">
    <source>
        <dbReference type="ARBA" id="ARBA00023136"/>
    </source>
</evidence>
<feature type="transmembrane region" description="Helical" evidence="7">
    <location>
        <begin position="63"/>
        <end position="83"/>
    </location>
</feature>
<organism evidence="8 9">
    <name type="scientific">Pseudanabaena cinerea FACHB-1277</name>
    <dbReference type="NCBI Taxonomy" id="2949581"/>
    <lineage>
        <taxon>Bacteria</taxon>
        <taxon>Bacillati</taxon>
        <taxon>Cyanobacteriota</taxon>
        <taxon>Cyanophyceae</taxon>
        <taxon>Pseudanabaenales</taxon>
        <taxon>Pseudanabaenaceae</taxon>
        <taxon>Pseudanabaena</taxon>
        <taxon>Pseudanabaena cinerea</taxon>
    </lineage>
</organism>
<dbReference type="RefSeq" id="WP_190348931.1">
    <property type="nucleotide sequence ID" value="NZ_JACJPY010000001.1"/>
</dbReference>
<dbReference type="InterPro" id="IPR017778">
    <property type="entry name" value="ABC_transptr_urea_perm_UrtC"/>
</dbReference>
<dbReference type="GO" id="GO:0005886">
    <property type="term" value="C:plasma membrane"/>
    <property type="evidence" value="ECO:0007669"/>
    <property type="project" value="UniProtKB-SubCell"/>
</dbReference>
<comment type="caution">
    <text evidence="8">The sequence shown here is derived from an EMBL/GenBank/DDBJ whole genome shotgun (WGS) entry which is preliminary data.</text>
</comment>
<keyword evidence="3 7" id="KW-0812">Transmembrane</keyword>
<protein>
    <submittedName>
        <fullName evidence="8">Urea ABC transporter permease subunit UrtC</fullName>
    </submittedName>
</protein>
<evidence type="ECO:0000256" key="4">
    <source>
        <dbReference type="ARBA" id="ARBA00022989"/>
    </source>
</evidence>
<sequence>MIEDVSQDVAKPEPKPEPQTLAATPWRSLAIEAAIVGAIAILLVFVIPYTLTATGQAFRITMLGRFLALAIVALGLDLIWGFTGLLSLGHGVFFGLGGYALAMHLKLQFPADATLKLPEFMPLYGINQLPALWQPFFSFQFTVLAIVLIPAAVGAILGYLVFRNRIRGVYFSILTQAMTIIFFNFFNGQQQYINGTNGLTDFKTIFGYEINAPETQRVFYMLTVVFLGLAYALCRWLTSGRFGRLLIALRDDENRARFSGYDPTGFKVLVFAISAVLAGIGGALFTPQTGIISPKSMDIALSIEMVIWVAVGGRATLIGAFIGTLIVNFAKSILSEQFPEIWLFFQGAMFLLVVMVLPDGLVGWCRTTGMEWLNRMVKGRPVVTYPSLELDPEVQSERENPRN</sequence>
<name>A0A926UPC0_9CYAN</name>
<dbReference type="Pfam" id="PF02653">
    <property type="entry name" value="BPD_transp_2"/>
    <property type="match status" value="1"/>
</dbReference>
<dbReference type="GO" id="GO:0015658">
    <property type="term" value="F:branched-chain amino acid transmembrane transporter activity"/>
    <property type="evidence" value="ECO:0007669"/>
    <property type="project" value="InterPro"/>
</dbReference>
<evidence type="ECO:0000313" key="8">
    <source>
        <dbReference type="EMBL" id="MBD2148589.1"/>
    </source>
</evidence>
<dbReference type="Proteomes" id="UP000631421">
    <property type="component" value="Unassembled WGS sequence"/>
</dbReference>
<feature type="transmembrane region" description="Helical" evidence="7">
    <location>
        <begin position="29"/>
        <end position="51"/>
    </location>
</feature>
<feature type="region of interest" description="Disordered" evidence="6">
    <location>
        <begin position="1"/>
        <end position="20"/>
    </location>
</feature>
<keyword evidence="5 7" id="KW-0472">Membrane</keyword>
<feature type="transmembrane region" description="Helical" evidence="7">
    <location>
        <begin position="305"/>
        <end position="329"/>
    </location>
</feature>
<dbReference type="InterPro" id="IPR043428">
    <property type="entry name" value="LivM-like"/>
</dbReference>
<feature type="transmembrane region" description="Helical" evidence="7">
    <location>
        <begin position="169"/>
        <end position="186"/>
    </location>
</feature>
<evidence type="ECO:0000256" key="2">
    <source>
        <dbReference type="ARBA" id="ARBA00022475"/>
    </source>
</evidence>
<comment type="subcellular location">
    <subcellularLocation>
        <location evidence="1">Cell membrane</location>
        <topology evidence="1">Multi-pass membrane protein</topology>
    </subcellularLocation>
</comment>
<evidence type="ECO:0000256" key="7">
    <source>
        <dbReference type="SAM" id="Phobius"/>
    </source>
</evidence>
<feature type="transmembrane region" description="Helical" evidence="7">
    <location>
        <begin position="139"/>
        <end position="162"/>
    </location>
</feature>
<reference evidence="8" key="2">
    <citation type="submission" date="2020-08" db="EMBL/GenBank/DDBJ databases">
        <authorList>
            <person name="Chen M."/>
            <person name="Teng W."/>
            <person name="Zhao L."/>
            <person name="Hu C."/>
            <person name="Zhou Y."/>
            <person name="Han B."/>
            <person name="Song L."/>
            <person name="Shu W."/>
        </authorList>
    </citation>
    <scope>NUCLEOTIDE SEQUENCE</scope>
    <source>
        <strain evidence="8">FACHB-1277</strain>
    </source>
</reference>
<evidence type="ECO:0000256" key="3">
    <source>
        <dbReference type="ARBA" id="ARBA00022692"/>
    </source>
</evidence>
<evidence type="ECO:0000313" key="9">
    <source>
        <dbReference type="Proteomes" id="UP000631421"/>
    </source>
</evidence>
<evidence type="ECO:0000256" key="6">
    <source>
        <dbReference type="SAM" id="MobiDB-lite"/>
    </source>
</evidence>
<feature type="transmembrane region" description="Helical" evidence="7">
    <location>
        <begin position="218"/>
        <end position="237"/>
    </location>
</feature>
<dbReference type="NCBIfam" id="TIGR03408">
    <property type="entry name" value="urea_trans_UrtC"/>
    <property type="match status" value="1"/>
</dbReference>
<dbReference type="PANTHER" id="PTHR30482">
    <property type="entry name" value="HIGH-AFFINITY BRANCHED-CHAIN AMINO ACID TRANSPORT SYSTEM PERMEASE"/>
    <property type="match status" value="1"/>
</dbReference>